<dbReference type="SUPFAM" id="SSF103473">
    <property type="entry name" value="MFS general substrate transporter"/>
    <property type="match status" value="1"/>
</dbReference>
<keyword evidence="1" id="KW-0472">Membrane</keyword>
<feature type="transmembrane region" description="Helical" evidence="1">
    <location>
        <begin position="12"/>
        <end position="34"/>
    </location>
</feature>
<dbReference type="Proteomes" id="UP000886886">
    <property type="component" value="Unassembled WGS sequence"/>
</dbReference>
<organism evidence="2 3">
    <name type="scientific">Candidatus Limivivens merdigallinarum</name>
    <dbReference type="NCBI Taxonomy" id="2840859"/>
    <lineage>
        <taxon>Bacteria</taxon>
        <taxon>Bacillati</taxon>
        <taxon>Bacillota</taxon>
        <taxon>Clostridia</taxon>
        <taxon>Lachnospirales</taxon>
        <taxon>Lachnospiraceae</taxon>
        <taxon>Lachnospiraceae incertae sedis</taxon>
        <taxon>Candidatus Limivivens</taxon>
    </lineage>
</organism>
<proteinExistence type="predicted"/>
<gene>
    <name evidence="2" type="ORF">IAB26_14610</name>
</gene>
<sequence length="436" mass="48354">MQETKVSLREKICFGLGDVTGNGLYTLLSSYLLFFCTDVLKIGLAATTMIMFAGRAADAVLSPIMGILLDYLKLKQGKCLPLLRIFLIPTGIWLWLLFSPPAFLSEHLLIWYMVVVFIAYSIHFAVVNIAYSTLISVLTRDIRERLVLNVFKNLGANLGGFLVTASTLRLVSLLGNDQRSGFSRTVLVFAVLFMACGLANAWNQKERVAENGKRERIKAGESVRIAMKNRGWIILCTVQFCALTYMVMRTQGITYYAKYILEDEAFGSLLLTTSSVVGLLVAFVMPKVAEKLGTKYCVIVGNVIWCISMSANALVHSNEALILGCNIFSNVGWTIATGTIFVMISETIDWSERQSGKRIDGFMMSVMVFLQKLGQTAAGVLTAKLLEWSGYEADGLITEGVRQGILLNYIWFPVFFSLVIIGLMVFYPAKEASRRG</sequence>
<dbReference type="NCBIfam" id="TIGR00792">
    <property type="entry name" value="gph"/>
    <property type="match status" value="1"/>
</dbReference>
<dbReference type="Pfam" id="PF13347">
    <property type="entry name" value="MFS_2"/>
    <property type="match status" value="1"/>
</dbReference>
<feature type="transmembrane region" description="Helical" evidence="1">
    <location>
        <begin position="321"/>
        <end position="344"/>
    </location>
</feature>
<keyword evidence="1" id="KW-1133">Transmembrane helix</keyword>
<feature type="transmembrane region" description="Helical" evidence="1">
    <location>
        <begin position="81"/>
        <end position="98"/>
    </location>
</feature>
<dbReference type="PANTHER" id="PTHR11328">
    <property type="entry name" value="MAJOR FACILITATOR SUPERFAMILY DOMAIN-CONTAINING PROTEIN"/>
    <property type="match status" value="1"/>
</dbReference>
<feature type="transmembrane region" description="Helical" evidence="1">
    <location>
        <begin position="110"/>
        <end position="134"/>
    </location>
</feature>
<reference evidence="2" key="1">
    <citation type="submission" date="2020-10" db="EMBL/GenBank/DDBJ databases">
        <authorList>
            <person name="Gilroy R."/>
        </authorList>
    </citation>
    <scope>NUCLEOTIDE SEQUENCE</scope>
    <source>
        <strain evidence="2">ChiSjej3B21-11622</strain>
    </source>
</reference>
<feature type="transmembrane region" description="Helical" evidence="1">
    <location>
        <begin position="232"/>
        <end position="253"/>
    </location>
</feature>
<dbReference type="GO" id="GO:0015293">
    <property type="term" value="F:symporter activity"/>
    <property type="evidence" value="ECO:0007669"/>
    <property type="project" value="InterPro"/>
</dbReference>
<feature type="transmembrane region" description="Helical" evidence="1">
    <location>
        <begin position="154"/>
        <end position="175"/>
    </location>
</feature>
<dbReference type="AlphaFoldDB" id="A0A9D1D241"/>
<evidence type="ECO:0000313" key="2">
    <source>
        <dbReference type="EMBL" id="HIQ97777.1"/>
    </source>
</evidence>
<feature type="transmembrane region" description="Helical" evidence="1">
    <location>
        <begin position="265"/>
        <end position="284"/>
    </location>
</feature>
<evidence type="ECO:0000313" key="3">
    <source>
        <dbReference type="Proteomes" id="UP000886886"/>
    </source>
</evidence>
<dbReference type="EMBL" id="DVFT01000214">
    <property type="protein sequence ID" value="HIQ97777.1"/>
    <property type="molecule type" value="Genomic_DNA"/>
</dbReference>
<dbReference type="PANTHER" id="PTHR11328:SF24">
    <property type="entry name" value="MAJOR FACILITATOR SUPERFAMILY (MFS) PROFILE DOMAIN-CONTAINING PROTEIN"/>
    <property type="match status" value="1"/>
</dbReference>
<dbReference type="GO" id="GO:0005886">
    <property type="term" value="C:plasma membrane"/>
    <property type="evidence" value="ECO:0007669"/>
    <property type="project" value="TreeGrafter"/>
</dbReference>
<feature type="transmembrane region" description="Helical" evidence="1">
    <location>
        <begin position="46"/>
        <end position="69"/>
    </location>
</feature>
<protein>
    <submittedName>
        <fullName evidence="2">MFS transporter</fullName>
    </submittedName>
</protein>
<keyword evidence="1" id="KW-0812">Transmembrane</keyword>
<accession>A0A9D1D241</accession>
<feature type="transmembrane region" description="Helical" evidence="1">
    <location>
        <begin position="181"/>
        <end position="202"/>
    </location>
</feature>
<name>A0A9D1D241_9FIRM</name>
<evidence type="ECO:0000256" key="1">
    <source>
        <dbReference type="SAM" id="Phobius"/>
    </source>
</evidence>
<dbReference type="InterPro" id="IPR036259">
    <property type="entry name" value="MFS_trans_sf"/>
</dbReference>
<dbReference type="Gene3D" id="1.20.1250.20">
    <property type="entry name" value="MFS general substrate transporter like domains"/>
    <property type="match status" value="2"/>
</dbReference>
<feature type="transmembrane region" description="Helical" evidence="1">
    <location>
        <begin position="406"/>
        <end position="427"/>
    </location>
</feature>
<feature type="transmembrane region" description="Helical" evidence="1">
    <location>
        <begin position="296"/>
        <end position="315"/>
    </location>
</feature>
<reference evidence="2" key="2">
    <citation type="journal article" date="2021" name="PeerJ">
        <title>Extensive microbial diversity within the chicken gut microbiome revealed by metagenomics and culture.</title>
        <authorList>
            <person name="Gilroy R."/>
            <person name="Ravi A."/>
            <person name="Getino M."/>
            <person name="Pursley I."/>
            <person name="Horton D.L."/>
            <person name="Alikhan N.F."/>
            <person name="Baker D."/>
            <person name="Gharbi K."/>
            <person name="Hall N."/>
            <person name="Watson M."/>
            <person name="Adriaenssens E.M."/>
            <person name="Foster-Nyarko E."/>
            <person name="Jarju S."/>
            <person name="Secka A."/>
            <person name="Antonio M."/>
            <person name="Oren A."/>
            <person name="Chaudhuri R.R."/>
            <person name="La Ragione R."/>
            <person name="Hildebrand F."/>
            <person name="Pallen M.J."/>
        </authorList>
    </citation>
    <scope>NUCLEOTIDE SEQUENCE</scope>
    <source>
        <strain evidence="2">ChiSjej3B21-11622</strain>
    </source>
</reference>
<dbReference type="GO" id="GO:0006814">
    <property type="term" value="P:sodium ion transport"/>
    <property type="evidence" value="ECO:0007669"/>
    <property type="project" value="InterPro"/>
</dbReference>
<dbReference type="GO" id="GO:0008643">
    <property type="term" value="P:carbohydrate transport"/>
    <property type="evidence" value="ECO:0007669"/>
    <property type="project" value="InterPro"/>
</dbReference>
<comment type="caution">
    <text evidence="2">The sequence shown here is derived from an EMBL/GenBank/DDBJ whole genome shotgun (WGS) entry which is preliminary data.</text>
</comment>
<dbReference type="InterPro" id="IPR001927">
    <property type="entry name" value="Na/Gal_symport"/>
</dbReference>
<dbReference type="InterPro" id="IPR039672">
    <property type="entry name" value="MFS_2"/>
</dbReference>